<dbReference type="AlphaFoldDB" id="F4MWS3"/>
<dbReference type="EMBL" id="FR718522">
    <property type="protein sequence ID" value="CBX70281.1"/>
    <property type="molecule type" value="Genomic_DNA"/>
</dbReference>
<protein>
    <submittedName>
        <fullName evidence="1">Uncharacterized protein</fullName>
    </submittedName>
</protein>
<gene>
    <name evidence="1" type="ORF">YEW_AQ03410</name>
</gene>
<sequence length="67" mass="7504">MSRGKQANVVAVKFTRESFPRLKLLWRTHEMKMSPIIETQAALGPPAKFSPTNTLNHIGMTTVINPI</sequence>
<name>F4MWS3_YEREN</name>
<proteinExistence type="predicted"/>
<reference evidence="1" key="1">
    <citation type="journal article" date="2011" name="BMC Genomics">
        <title>Shotgun sequencing of Yersinia enterocolitica strain W22703 (biotype 2, serotype O:9): genomic evidence for oscillation between invertebrates and mammals.</title>
        <authorList>
            <person name="Fuchs T.M."/>
            <person name="Brandt K."/>
            <person name="Starke M."/>
            <person name="Rattei T."/>
        </authorList>
    </citation>
    <scope>NUCLEOTIDE SEQUENCE</scope>
</reference>
<accession>F4MWS3</accession>
<evidence type="ECO:0000313" key="1">
    <source>
        <dbReference type="EMBL" id="CBX70281.1"/>
    </source>
</evidence>
<organism evidence="1">
    <name type="scientific">Yersinia enterocolitica W22703</name>
    <dbReference type="NCBI Taxonomy" id="913028"/>
    <lineage>
        <taxon>Bacteria</taxon>
        <taxon>Pseudomonadati</taxon>
        <taxon>Pseudomonadota</taxon>
        <taxon>Gammaproteobacteria</taxon>
        <taxon>Enterobacterales</taxon>
        <taxon>Yersiniaceae</taxon>
        <taxon>Yersinia</taxon>
    </lineage>
</organism>